<feature type="compositionally biased region" description="Low complexity" evidence="1">
    <location>
        <begin position="1138"/>
        <end position="1150"/>
    </location>
</feature>
<dbReference type="HOGENOM" id="CLU_262722_0_0_1"/>
<feature type="region of interest" description="Disordered" evidence="1">
    <location>
        <begin position="962"/>
        <end position="1295"/>
    </location>
</feature>
<feature type="domain" description="FHA" evidence="2">
    <location>
        <begin position="45"/>
        <end position="88"/>
    </location>
</feature>
<feature type="compositionally biased region" description="Basic residues" evidence="1">
    <location>
        <begin position="384"/>
        <end position="393"/>
    </location>
</feature>
<feature type="region of interest" description="Disordered" evidence="1">
    <location>
        <begin position="189"/>
        <end position="211"/>
    </location>
</feature>
<feature type="compositionally biased region" description="Polar residues" evidence="1">
    <location>
        <begin position="589"/>
        <end position="602"/>
    </location>
</feature>
<dbReference type="KEGG" id="cng:CNAG_01903"/>
<dbReference type="InterPro" id="IPR008984">
    <property type="entry name" value="SMAD_FHA_dom_sf"/>
</dbReference>
<feature type="compositionally biased region" description="Acidic residues" evidence="1">
    <location>
        <begin position="963"/>
        <end position="990"/>
    </location>
</feature>
<dbReference type="VEuPathDB" id="FungiDB:CNAG_01903"/>
<feature type="region of interest" description="Disordered" evidence="1">
    <location>
        <begin position="373"/>
        <end position="428"/>
    </location>
</feature>
<dbReference type="Proteomes" id="UP000010091">
    <property type="component" value="Chromosome 11"/>
</dbReference>
<dbReference type="OrthoDB" id="6288785at2759"/>
<feature type="compositionally biased region" description="Low complexity" evidence="1">
    <location>
        <begin position="837"/>
        <end position="848"/>
    </location>
</feature>
<dbReference type="SUPFAM" id="SSF49879">
    <property type="entry name" value="SMAD/FHA domain"/>
    <property type="match status" value="1"/>
</dbReference>
<feature type="region of interest" description="Disordered" evidence="1">
    <location>
        <begin position="253"/>
        <end position="341"/>
    </location>
</feature>
<dbReference type="RefSeq" id="XP_012052492.1">
    <property type="nucleotide sequence ID" value="XM_012197102.1"/>
</dbReference>
<dbReference type="InterPro" id="IPR000253">
    <property type="entry name" value="FHA_dom"/>
</dbReference>
<feature type="compositionally biased region" description="Polar residues" evidence="1">
    <location>
        <begin position="557"/>
        <end position="573"/>
    </location>
</feature>
<gene>
    <name evidence="3" type="ORF">CNAG_01903</name>
</gene>
<name>J9VZK6_CRYN9</name>
<evidence type="ECO:0000313" key="3">
    <source>
        <dbReference type="EMBL" id="AFR98099.2"/>
    </source>
</evidence>
<dbReference type="PROSITE" id="PS50006">
    <property type="entry name" value="FHA_DOMAIN"/>
    <property type="match status" value="1"/>
</dbReference>
<reference evidence="3 4" key="1">
    <citation type="journal article" date="2014" name="PLoS Genet.">
        <title>Analysis of the genome and transcriptome of Cryptococcus neoformans var. grubii reveals complex RNA expression and microevolution leading to virulence attenuation.</title>
        <authorList>
            <person name="Janbon G."/>
            <person name="Ormerod K.L."/>
            <person name="Paulet D."/>
            <person name="Byrnes E.J.III."/>
            <person name="Yadav V."/>
            <person name="Chatterjee G."/>
            <person name="Mullapudi N."/>
            <person name="Hon C.C."/>
            <person name="Billmyre R.B."/>
            <person name="Brunel F."/>
            <person name="Bahn Y.S."/>
            <person name="Chen W."/>
            <person name="Chen Y."/>
            <person name="Chow E.W."/>
            <person name="Coppee J.Y."/>
            <person name="Floyd-Averette A."/>
            <person name="Gaillardin C."/>
            <person name="Gerik K.J."/>
            <person name="Goldberg J."/>
            <person name="Gonzalez-Hilarion S."/>
            <person name="Gujja S."/>
            <person name="Hamlin J.L."/>
            <person name="Hsueh Y.P."/>
            <person name="Ianiri G."/>
            <person name="Jones S."/>
            <person name="Kodira C.D."/>
            <person name="Kozubowski L."/>
            <person name="Lam W."/>
            <person name="Marra M."/>
            <person name="Mesner L.D."/>
            <person name="Mieczkowski P.A."/>
            <person name="Moyrand F."/>
            <person name="Nielsen K."/>
            <person name="Proux C."/>
            <person name="Rossignol T."/>
            <person name="Schein J.E."/>
            <person name="Sun S."/>
            <person name="Wollschlaeger C."/>
            <person name="Wood I.A."/>
            <person name="Zeng Q."/>
            <person name="Neuveglise C."/>
            <person name="Newlon C.S."/>
            <person name="Perfect J.R."/>
            <person name="Lodge J.K."/>
            <person name="Idnurm A."/>
            <person name="Stajich J.E."/>
            <person name="Kronstad J.W."/>
            <person name="Sanyal K."/>
            <person name="Heitman J."/>
            <person name="Fraser J.A."/>
            <person name="Cuomo C.A."/>
            <person name="Dietrich F.S."/>
        </authorList>
    </citation>
    <scope>NUCLEOTIDE SEQUENCE [LARGE SCALE GENOMIC DNA]</scope>
    <source>
        <strain evidence="4">H99 / ATCC 208821 / CBS 10515 / FGSC 9487</strain>
    </source>
</reference>
<feature type="compositionally biased region" description="Acidic residues" evidence="1">
    <location>
        <begin position="621"/>
        <end position="659"/>
    </location>
</feature>
<feature type="region of interest" description="Disordered" evidence="1">
    <location>
        <begin position="507"/>
        <end position="922"/>
    </location>
</feature>
<feature type="compositionally biased region" description="Basic and acidic residues" evidence="1">
    <location>
        <begin position="610"/>
        <end position="620"/>
    </location>
</feature>
<accession>J9VZK6</accession>
<feature type="compositionally biased region" description="Polar residues" evidence="1">
    <location>
        <begin position="266"/>
        <end position="277"/>
    </location>
</feature>
<feature type="compositionally biased region" description="Acidic residues" evidence="1">
    <location>
        <begin position="534"/>
        <end position="543"/>
    </location>
</feature>
<evidence type="ECO:0000256" key="1">
    <source>
        <dbReference type="SAM" id="MobiDB-lite"/>
    </source>
</evidence>
<feature type="compositionally biased region" description="Basic and acidic residues" evidence="1">
    <location>
        <begin position="1155"/>
        <end position="1164"/>
    </location>
</feature>
<feature type="region of interest" description="Disordered" evidence="1">
    <location>
        <begin position="142"/>
        <end position="168"/>
    </location>
</feature>
<organism evidence="3 4">
    <name type="scientific">Cryptococcus neoformans (strain H99 / ATCC 208821 / CBS 10515 / FGSC 9487)</name>
    <name type="common">Cryptococcus neoformans var. grubii serotype A</name>
    <dbReference type="NCBI Taxonomy" id="235443"/>
    <lineage>
        <taxon>Eukaryota</taxon>
        <taxon>Fungi</taxon>
        <taxon>Dikarya</taxon>
        <taxon>Basidiomycota</taxon>
        <taxon>Agaricomycotina</taxon>
        <taxon>Tremellomycetes</taxon>
        <taxon>Tremellales</taxon>
        <taxon>Cryptococcaceae</taxon>
        <taxon>Cryptococcus</taxon>
        <taxon>Cryptococcus neoformans species complex</taxon>
    </lineage>
</organism>
<feature type="compositionally biased region" description="Low complexity" evidence="1">
    <location>
        <begin position="1048"/>
        <end position="1068"/>
    </location>
</feature>
<sequence>MQEFDEREESPMPILPAYGILATLTHVKRQNGQDLNTFPIDSEKVTIGRDWDSDLRLYYSDVSKLHAEIILDLVSGQASLHVHGKKGVVHVPEGGQPTAYQPPSVIPLAENDCIIIRKKLFRFNYGPMEDAGAAAEFMSPVPQSIQPDSPAPDTPVRRRPTVSFSPVPNTIRKRASHRMSLVPADKIFHPCSPARNRRHSTLGLGNMKMGSNKSQLGQEVMMEEGEGDVDQSVIGVAEGEDGDKIYLEIAEEVEEKEERNPEPASSIDSNPFLTPQQKGKVPLRNTSAVPRTRKLSPETTEDSADKPALDKSSTPPPSSPHQNPQSFPITPVPVPAHVALSTPKGPATLRKALLLRSARKVWQETHATGVDGAIQDGFVETNRRKSTSPRGGRKSSSPQEINPQEAVIDNDVGMDAGAEPELPNNETGENQLEWVYEDGQAEISFDSESSNMDSFDADVSLDIPGQSVMQLDIRTEEEEEYLNNPHREEEKEVDLKAEYDEYEEYEVQVQGSDNEDIQSEGVETAGNVERTEGEVEDEDEQDDTPTFLPATPLARPTLTNKFLTPQVSRSTAFGQIRRSLGPPVRLPMTPNSLGTFASTRTPGSLGKPSRRLDLNAMKEEREEEEEVQEEEDEVQEEEDEVQEEEDEVQEEEEEVQEVEEERKPMATPRRSAAAIAETKRLHDALATPRTLPLPPASGFKNPVPESRFTNLLSTPLHPALAPRTPEPESEDDQKPDEKTKVPSTPLDDLKKRLNQMRRQSVQRSSTRPTERRSTVGFVLPGTPVQRPALGHSASYTVAPTRRSGQVPRTPIFPLLKREPMETIASPDSMDVDEKIESPTPASHVHAAPSPAPQFNTAPKTDPFTPSGTSSRMLNFPSPSRTPTRLDSGQARMSPAKISNSPVAVEGATSPAKETQQTPDFTGLKTMFTEKKVAATPNMVGVKRLFGELKVSETPNMDGLKEMYEEEEEQKEEEGVEELVGALEEEKESDDVASKQVQEQDEIEEKGKGKVVSTKLPRLAGSTGTRTRRAAANEEQIPAPAKITRANITRTAIRSTASATASTSESTSRPSRRKAAPSAVVETSSVPEPTSRSSRSRCAPISEVSTGAGMSRSTRAKSTAEPEEKPNVVGEPPVPPAPAVASTRSRSTSARSTRKASVEAEEKPEGVVSKPTRGKKVLSQIEEQPVAETVAEKKSAPTRAKRAIPTASATSTTSTTTTARRVVSAPSRAKTSTAALSASTEEKVSVPTRRKGKTVEKENDETLIQEEEKPAVKRRATTAGGSNLPVASGRTTRSRK</sequence>
<protein>
    <recommendedName>
        <fullName evidence="2">FHA domain-containing protein</fullName>
    </recommendedName>
</protein>
<dbReference type="GeneID" id="23885571"/>
<evidence type="ECO:0000259" key="2">
    <source>
        <dbReference type="PROSITE" id="PS50006"/>
    </source>
</evidence>
<keyword evidence="4" id="KW-1185">Reference proteome</keyword>
<dbReference type="Gene3D" id="2.60.200.20">
    <property type="match status" value="1"/>
</dbReference>
<proteinExistence type="predicted"/>
<dbReference type="EMBL" id="CP003830">
    <property type="protein sequence ID" value="AFR98099.2"/>
    <property type="molecule type" value="Genomic_DNA"/>
</dbReference>
<feature type="compositionally biased region" description="Low complexity" evidence="1">
    <location>
        <begin position="1205"/>
        <end position="1238"/>
    </location>
</feature>
<evidence type="ECO:0000313" key="4">
    <source>
        <dbReference type="Proteomes" id="UP000010091"/>
    </source>
</evidence>
<feature type="compositionally biased region" description="Polar residues" evidence="1">
    <location>
        <begin position="853"/>
        <end position="886"/>
    </location>
</feature>
<feature type="compositionally biased region" description="Polar residues" evidence="1">
    <location>
        <begin position="1080"/>
        <end position="1092"/>
    </location>
</feature>